<sequence length="130" mass="15257">MPKPHFIFMKQKDSFRVHVKNLEELSVKQIQEIEAFVAQRKGYFDFATYTFSIGKKLEYQEFVKLLVVLHVEALVKEVVYTTQSSARISFGQYKGMLYSELPDSYLLWLKNNYMGSDREIICTEIAKRGL</sequence>
<evidence type="ECO:0000313" key="1">
    <source>
        <dbReference type="EMBL" id="QOP43625.1"/>
    </source>
</evidence>
<proteinExistence type="predicted"/>
<gene>
    <name evidence="1" type="ORF">FJR45_06540</name>
</gene>
<dbReference type="EMBL" id="CP041235">
    <property type="protein sequence ID" value="QOP43625.1"/>
    <property type="molecule type" value="Genomic_DNA"/>
</dbReference>
<dbReference type="Proteomes" id="UP000593719">
    <property type="component" value="Chromosome"/>
</dbReference>
<protein>
    <submittedName>
        <fullName evidence="1">DUF3820 family protein</fullName>
    </submittedName>
</protein>
<dbReference type="Pfam" id="PF12843">
    <property type="entry name" value="QSregVF_b"/>
    <property type="match status" value="1"/>
</dbReference>
<keyword evidence="2" id="KW-1185">Reference proteome</keyword>
<dbReference type="RefSeq" id="WP_193149742.1">
    <property type="nucleotide sequence ID" value="NZ_CP041235.1"/>
</dbReference>
<evidence type="ECO:0000313" key="2">
    <source>
        <dbReference type="Proteomes" id="UP000593719"/>
    </source>
</evidence>
<organism evidence="1 2">
    <name type="scientific">Sulfurimonas sediminis</name>
    <dbReference type="NCBI Taxonomy" id="2590020"/>
    <lineage>
        <taxon>Bacteria</taxon>
        <taxon>Pseudomonadati</taxon>
        <taxon>Campylobacterota</taxon>
        <taxon>Epsilonproteobacteria</taxon>
        <taxon>Campylobacterales</taxon>
        <taxon>Sulfurimonadaceae</taxon>
        <taxon>Sulfurimonas</taxon>
    </lineage>
</organism>
<name>A0A7M1B1X3_9BACT</name>
<reference evidence="1 2" key="1">
    <citation type="submission" date="2019-06" db="EMBL/GenBank/DDBJ databases">
        <title>Sulfurimonas gotlandica sp. nov., a chemoautotrophic and psychrotolerant epsilonproteobacterium isolated from a pelagic redoxcline, and an emended description of the genus Sulfurimonas.</title>
        <authorList>
            <person name="Wang S."/>
            <person name="Jiang L."/>
            <person name="Shao Z."/>
        </authorList>
    </citation>
    <scope>NUCLEOTIDE SEQUENCE [LARGE SCALE GENOMIC DNA]</scope>
    <source>
        <strain evidence="1 2">S2-6</strain>
    </source>
</reference>
<dbReference type="KEGG" id="ssei:FJR45_06540"/>
<dbReference type="InterPro" id="IPR024530">
    <property type="entry name" value="QSregVF_b"/>
</dbReference>
<dbReference type="AlphaFoldDB" id="A0A7M1B1X3"/>
<accession>A0A7M1B1X3</accession>